<protein>
    <submittedName>
        <fullName evidence="3">Secretory calcium-binding phosphoprotein 5</fullName>
    </submittedName>
</protein>
<organism evidence="3 4">
    <name type="scientific">Xiphophorus maculatus</name>
    <name type="common">Southern platyfish</name>
    <name type="synonym">Platypoecilus maculatus</name>
    <dbReference type="NCBI Taxonomy" id="8083"/>
    <lineage>
        <taxon>Eukaryota</taxon>
        <taxon>Metazoa</taxon>
        <taxon>Chordata</taxon>
        <taxon>Craniata</taxon>
        <taxon>Vertebrata</taxon>
        <taxon>Euteleostomi</taxon>
        <taxon>Actinopterygii</taxon>
        <taxon>Neopterygii</taxon>
        <taxon>Teleostei</taxon>
        <taxon>Neoteleostei</taxon>
        <taxon>Acanthomorphata</taxon>
        <taxon>Ovalentaria</taxon>
        <taxon>Atherinomorphae</taxon>
        <taxon>Cyprinodontiformes</taxon>
        <taxon>Poeciliidae</taxon>
        <taxon>Poeciliinae</taxon>
        <taxon>Xiphophorus</taxon>
    </lineage>
</organism>
<evidence type="ECO:0000256" key="1">
    <source>
        <dbReference type="SAM" id="MobiDB-lite"/>
    </source>
</evidence>
<reference evidence="3" key="3">
    <citation type="submission" date="2025-08" db="UniProtKB">
        <authorList>
            <consortium name="Ensembl"/>
        </authorList>
    </citation>
    <scope>IDENTIFICATION</scope>
    <source>
        <strain evidence="3">JP 163 A</strain>
    </source>
</reference>
<evidence type="ECO:0000313" key="3">
    <source>
        <dbReference type="Ensembl" id="ENSXMAP00000028454.1"/>
    </source>
</evidence>
<feature type="compositionally biased region" description="Polar residues" evidence="1">
    <location>
        <begin position="146"/>
        <end position="167"/>
    </location>
</feature>
<feature type="signal peptide" evidence="2">
    <location>
        <begin position="1"/>
        <end position="16"/>
    </location>
</feature>
<proteinExistence type="predicted"/>
<keyword evidence="2" id="KW-0732">Signal</keyword>
<accession>A0A3B5QE06</accession>
<dbReference type="STRING" id="8083.ENSXMAP00000028454"/>
<dbReference type="AlphaFoldDB" id="A0A3B5QE06"/>
<reference evidence="4" key="2">
    <citation type="journal article" date="2013" name="Nat. Genet.">
        <title>The genome of the platyfish, Xiphophorus maculatus, provides insights into evolutionary adaptation and several complex traits.</title>
        <authorList>
            <person name="Schartl M."/>
            <person name="Walter R.B."/>
            <person name="Shen Y."/>
            <person name="Garcia T."/>
            <person name="Catchen J."/>
            <person name="Amores A."/>
            <person name="Braasch I."/>
            <person name="Chalopin D."/>
            <person name="Volff J.N."/>
            <person name="Lesch K.P."/>
            <person name="Bisazza A."/>
            <person name="Minx P."/>
            <person name="Hillier L."/>
            <person name="Wilson R.K."/>
            <person name="Fuerstenberg S."/>
            <person name="Boore J."/>
            <person name="Searle S."/>
            <person name="Postlethwait J.H."/>
            <person name="Warren W.C."/>
        </authorList>
    </citation>
    <scope>NUCLEOTIDE SEQUENCE [LARGE SCALE GENOMIC DNA]</scope>
    <source>
        <strain evidence="4">JP 163 A</strain>
    </source>
</reference>
<reference evidence="3" key="4">
    <citation type="submission" date="2025-09" db="UniProtKB">
        <authorList>
            <consortium name="Ensembl"/>
        </authorList>
    </citation>
    <scope>IDENTIFICATION</scope>
    <source>
        <strain evidence="3">JP 163 A</strain>
    </source>
</reference>
<dbReference type="PROSITE" id="PS51257">
    <property type="entry name" value="PROKAR_LIPOPROTEIN"/>
    <property type="match status" value="1"/>
</dbReference>
<keyword evidence="4" id="KW-1185">Reference proteome</keyword>
<feature type="region of interest" description="Disordered" evidence="1">
    <location>
        <begin position="114"/>
        <end position="167"/>
    </location>
</feature>
<evidence type="ECO:0000256" key="2">
    <source>
        <dbReference type="SAM" id="SignalP"/>
    </source>
</evidence>
<sequence>MKAVFLCLCLAGTACAVPFQYLPHYTGSRPRAPATQINSPFAGGFPQPGGPGVYSVEFLPYMFGAGAAGTNQGQTFPQYGFIKYSIPQPPGRQSVEVFYPYDFAKNQIIQNTAPVPNGPSLGNVPPFRFPPQGLPQQQMPAFDVNAQPSQDPLQHKPVQTSQAPDKM</sequence>
<dbReference type="Proteomes" id="UP000002852">
    <property type="component" value="Unassembled WGS sequence"/>
</dbReference>
<dbReference type="OMA" id="SHGFIKY"/>
<dbReference type="Ensembl" id="ENSXMAT00000028138.1">
    <property type="protein sequence ID" value="ENSXMAP00000028454.1"/>
    <property type="gene ID" value="ENSXMAG00000028166.1"/>
</dbReference>
<dbReference type="FunCoup" id="A0A3B5QE06">
    <property type="interactions" value="46"/>
</dbReference>
<dbReference type="GeneTree" id="ENSGT00390000005736"/>
<evidence type="ECO:0000313" key="4">
    <source>
        <dbReference type="Proteomes" id="UP000002852"/>
    </source>
</evidence>
<dbReference type="InParanoid" id="A0A3B5QE06"/>
<feature type="chain" id="PRO_5017325071" evidence="2">
    <location>
        <begin position="17"/>
        <end position="167"/>
    </location>
</feature>
<name>A0A3B5QE06_XIPMA</name>
<reference evidence="4" key="1">
    <citation type="submission" date="2012-01" db="EMBL/GenBank/DDBJ databases">
        <authorList>
            <person name="Walter R."/>
            <person name="Schartl M."/>
            <person name="Warren W."/>
        </authorList>
    </citation>
    <scope>NUCLEOTIDE SEQUENCE [LARGE SCALE GENOMIC DNA]</scope>
    <source>
        <strain evidence="4">JP 163 A</strain>
    </source>
</reference>